<dbReference type="SUPFAM" id="SSF63501">
    <property type="entry name" value="Frizzled cysteine-rich domain"/>
    <property type="match status" value="1"/>
</dbReference>
<reference evidence="23" key="1">
    <citation type="submission" date="2022-01" db="EMBL/GenBank/DDBJ databases">
        <authorList>
            <person name="King R."/>
        </authorList>
    </citation>
    <scope>NUCLEOTIDE SEQUENCE</scope>
</reference>
<dbReference type="SMART" id="SM01330">
    <property type="entry name" value="Frizzled"/>
    <property type="match status" value="1"/>
</dbReference>
<evidence type="ECO:0000259" key="21">
    <source>
        <dbReference type="PROSITE" id="PS50038"/>
    </source>
</evidence>
<dbReference type="PANTHER" id="PTHR11309:SF35">
    <property type="entry name" value="PROTEIN SMOOTHENED"/>
    <property type="match status" value="1"/>
</dbReference>
<evidence type="ECO:0000256" key="10">
    <source>
        <dbReference type="ARBA" id="ARBA00023136"/>
    </source>
</evidence>
<dbReference type="GO" id="GO:0007389">
    <property type="term" value="P:pattern specification process"/>
    <property type="evidence" value="ECO:0007669"/>
    <property type="project" value="TreeGrafter"/>
</dbReference>
<evidence type="ECO:0000256" key="7">
    <source>
        <dbReference type="ARBA" id="ARBA00022729"/>
    </source>
</evidence>
<dbReference type="GO" id="GO:0004930">
    <property type="term" value="F:G protein-coupled receptor activity"/>
    <property type="evidence" value="ECO:0007669"/>
    <property type="project" value="UniProtKB-KW"/>
</dbReference>
<dbReference type="AlphaFoldDB" id="A0A9N9SLW5"/>
<evidence type="ECO:0000256" key="6">
    <source>
        <dbReference type="ARBA" id="ARBA00022692"/>
    </source>
</evidence>
<evidence type="ECO:0000256" key="1">
    <source>
        <dbReference type="ARBA" id="ARBA00004138"/>
    </source>
</evidence>
<dbReference type="Gene3D" id="1.20.1070.10">
    <property type="entry name" value="Rhodopsin 7-helix transmembrane proteins"/>
    <property type="match status" value="1"/>
</dbReference>
<comment type="caution">
    <text evidence="17">Lacks conserved residue(s) required for the propagation of feature annotation.</text>
</comment>
<comment type="similarity">
    <text evidence="3">Belongs to the G-protein coupled receptor Fz/Smo family.</text>
</comment>
<feature type="chain" id="PRO_5040415925" description="Protein smoothened" evidence="20">
    <location>
        <begin position="17"/>
        <end position="1032"/>
    </location>
</feature>
<feature type="region of interest" description="Disordered" evidence="18">
    <location>
        <begin position="659"/>
        <end position="728"/>
    </location>
</feature>
<dbReference type="PROSITE" id="PS50038">
    <property type="entry name" value="FZ"/>
    <property type="match status" value="1"/>
</dbReference>
<keyword evidence="11" id="KW-1015">Disulfide bond</keyword>
<dbReference type="PRINTS" id="PR00489">
    <property type="entry name" value="FRIZZLED"/>
</dbReference>
<feature type="compositionally biased region" description="Basic residues" evidence="18">
    <location>
        <begin position="678"/>
        <end position="715"/>
    </location>
</feature>
<dbReference type="PROSITE" id="PS50261">
    <property type="entry name" value="G_PROTEIN_RECEP_F2_4"/>
    <property type="match status" value="1"/>
</dbReference>
<evidence type="ECO:0000256" key="15">
    <source>
        <dbReference type="ARBA" id="ARBA00023273"/>
    </source>
</evidence>
<feature type="compositionally biased region" description="Basic and acidic residues" evidence="18">
    <location>
        <begin position="844"/>
        <end position="862"/>
    </location>
</feature>
<comment type="subcellular location">
    <subcellularLocation>
        <location evidence="2">Cell membrane</location>
        <topology evidence="2">Multi-pass membrane protein</topology>
    </subcellularLocation>
    <subcellularLocation>
        <location evidence="1">Cell projection</location>
        <location evidence="1">Cilium</location>
    </subcellularLocation>
</comment>
<dbReference type="GO" id="GO:0007224">
    <property type="term" value="P:smoothened signaling pathway"/>
    <property type="evidence" value="ECO:0007669"/>
    <property type="project" value="TreeGrafter"/>
</dbReference>
<dbReference type="InterPro" id="IPR041771">
    <property type="entry name" value="SMO_CRD"/>
</dbReference>
<dbReference type="GO" id="GO:0007417">
    <property type="term" value="P:central nervous system development"/>
    <property type="evidence" value="ECO:0007669"/>
    <property type="project" value="TreeGrafter"/>
</dbReference>
<feature type="transmembrane region" description="Helical" evidence="19">
    <location>
        <begin position="411"/>
        <end position="434"/>
    </location>
</feature>
<dbReference type="GO" id="GO:0005886">
    <property type="term" value="C:plasma membrane"/>
    <property type="evidence" value="ECO:0007669"/>
    <property type="project" value="UniProtKB-SubCell"/>
</dbReference>
<accession>A0A9N9SLW5</accession>
<keyword evidence="6 19" id="KW-0812">Transmembrane</keyword>
<proteinExistence type="inferred from homology"/>
<feature type="compositionally biased region" description="Basic residues" evidence="18">
    <location>
        <begin position="863"/>
        <end position="876"/>
    </location>
</feature>
<dbReference type="PANTHER" id="PTHR11309">
    <property type="entry name" value="FRIZZLED"/>
    <property type="match status" value="1"/>
</dbReference>
<keyword evidence="10 19" id="KW-0472">Membrane</keyword>
<evidence type="ECO:0000256" key="12">
    <source>
        <dbReference type="ARBA" id="ARBA00023170"/>
    </source>
</evidence>
<evidence type="ECO:0000313" key="24">
    <source>
        <dbReference type="Proteomes" id="UP001153737"/>
    </source>
</evidence>
<evidence type="ECO:0000313" key="23">
    <source>
        <dbReference type="EMBL" id="CAG9824594.1"/>
    </source>
</evidence>
<evidence type="ECO:0000256" key="9">
    <source>
        <dbReference type="ARBA" id="ARBA00023040"/>
    </source>
</evidence>
<protein>
    <recommendedName>
        <fullName evidence="16">Protein smoothened</fullName>
    </recommendedName>
</protein>
<evidence type="ECO:0000256" key="4">
    <source>
        <dbReference type="ARBA" id="ARBA00022473"/>
    </source>
</evidence>
<feature type="transmembrane region" description="Helical" evidence="19">
    <location>
        <begin position="238"/>
        <end position="259"/>
    </location>
</feature>
<dbReference type="Pfam" id="PF01534">
    <property type="entry name" value="Frizzled"/>
    <property type="match status" value="1"/>
</dbReference>
<evidence type="ECO:0000256" key="18">
    <source>
        <dbReference type="SAM" id="MobiDB-lite"/>
    </source>
</evidence>
<dbReference type="InterPro" id="IPR000539">
    <property type="entry name" value="Frizzled/Smoothened_7TM"/>
</dbReference>
<evidence type="ECO:0000256" key="16">
    <source>
        <dbReference type="ARBA" id="ARBA00035037"/>
    </source>
</evidence>
<feature type="compositionally biased region" description="Low complexity" evidence="18">
    <location>
        <begin position="877"/>
        <end position="892"/>
    </location>
</feature>
<evidence type="ECO:0000259" key="22">
    <source>
        <dbReference type="PROSITE" id="PS50261"/>
    </source>
</evidence>
<keyword evidence="4" id="KW-0217">Developmental protein</keyword>
<dbReference type="InterPro" id="IPR036790">
    <property type="entry name" value="Frizzled_dom_sf"/>
</dbReference>
<keyword evidence="15" id="KW-0966">Cell projection</keyword>
<feature type="domain" description="G-protein coupled receptors family 2 profile 2" evidence="22">
    <location>
        <begin position="235"/>
        <end position="512"/>
    </location>
</feature>
<keyword evidence="24" id="KW-1185">Reference proteome</keyword>
<feature type="transmembrane region" description="Helical" evidence="19">
    <location>
        <begin position="455"/>
        <end position="479"/>
    </location>
</feature>
<evidence type="ECO:0000256" key="11">
    <source>
        <dbReference type="ARBA" id="ARBA00023157"/>
    </source>
</evidence>
<keyword evidence="5" id="KW-1003">Cell membrane</keyword>
<evidence type="ECO:0000256" key="2">
    <source>
        <dbReference type="ARBA" id="ARBA00004651"/>
    </source>
</evidence>
<evidence type="ECO:0000256" key="13">
    <source>
        <dbReference type="ARBA" id="ARBA00023180"/>
    </source>
</evidence>
<dbReference type="SMART" id="SM00063">
    <property type="entry name" value="FRI"/>
    <property type="match status" value="1"/>
</dbReference>
<dbReference type="Proteomes" id="UP001153737">
    <property type="component" value="Chromosome 8"/>
</dbReference>
<feature type="transmembrane region" description="Helical" evidence="19">
    <location>
        <begin position="271"/>
        <end position="288"/>
    </location>
</feature>
<dbReference type="InterPro" id="IPR020067">
    <property type="entry name" value="Frizzled_dom"/>
</dbReference>
<keyword evidence="8 19" id="KW-1133">Transmembrane helix</keyword>
<dbReference type="EMBL" id="OU896714">
    <property type="protein sequence ID" value="CAG9824594.1"/>
    <property type="molecule type" value="Genomic_DNA"/>
</dbReference>
<dbReference type="GO" id="GO:0005929">
    <property type="term" value="C:cilium"/>
    <property type="evidence" value="ECO:0007669"/>
    <property type="project" value="UniProtKB-SubCell"/>
</dbReference>
<organism evidence="23 24">
    <name type="scientific">Phaedon cochleariae</name>
    <name type="common">Mustard beetle</name>
    <dbReference type="NCBI Taxonomy" id="80249"/>
    <lineage>
        <taxon>Eukaryota</taxon>
        <taxon>Metazoa</taxon>
        <taxon>Ecdysozoa</taxon>
        <taxon>Arthropoda</taxon>
        <taxon>Hexapoda</taxon>
        <taxon>Insecta</taxon>
        <taxon>Pterygota</taxon>
        <taxon>Neoptera</taxon>
        <taxon>Endopterygota</taxon>
        <taxon>Coleoptera</taxon>
        <taxon>Polyphaga</taxon>
        <taxon>Cucujiformia</taxon>
        <taxon>Chrysomeloidea</taxon>
        <taxon>Chrysomelidae</taxon>
        <taxon>Chrysomelinae</taxon>
        <taxon>Chrysomelini</taxon>
        <taxon>Phaedon</taxon>
    </lineage>
</organism>
<evidence type="ECO:0000256" key="3">
    <source>
        <dbReference type="ARBA" id="ARBA00008077"/>
    </source>
</evidence>
<dbReference type="CDD" id="cd15030">
    <property type="entry name" value="7tmF_SMO_homolog"/>
    <property type="match status" value="1"/>
</dbReference>
<dbReference type="Pfam" id="PF01392">
    <property type="entry name" value="Fz"/>
    <property type="match status" value="1"/>
</dbReference>
<feature type="compositionally biased region" description="Basic and acidic residues" evidence="18">
    <location>
        <begin position="953"/>
        <end position="983"/>
    </location>
</feature>
<evidence type="ECO:0000256" key="19">
    <source>
        <dbReference type="SAM" id="Phobius"/>
    </source>
</evidence>
<dbReference type="GO" id="GO:0030425">
    <property type="term" value="C:dendrite"/>
    <property type="evidence" value="ECO:0007669"/>
    <property type="project" value="TreeGrafter"/>
</dbReference>
<feature type="region of interest" description="Disordered" evidence="18">
    <location>
        <begin position="741"/>
        <end position="761"/>
    </location>
</feature>
<dbReference type="GO" id="GO:0005113">
    <property type="term" value="F:patched binding"/>
    <property type="evidence" value="ECO:0007669"/>
    <property type="project" value="TreeGrafter"/>
</dbReference>
<name>A0A9N9SLW5_PHACE</name>
<keyword evidence="9" id="KW-0297">G-protein coupled receptor</keyword>
<feature type="domain" description="FZ" evidence="21">
    <location>
        <begin position="70"/>
        <end position="186"/>
    </location>
</feature>
<reference evidence="23" key="2">
    <citation type="submission" date="2022-10" db="EMBL/GenBank/DDBJ databases">
        <authorList>
            <consortium name="ENA_rothamsted_submissions"/>
            <consortium name="culmorum"/>
            <person name="King R."/>
        </authorList>
    </citation>
    <scope>NUCLEOTIDE SEQUENCE</scope>
</reference>
<feature type="region of interest" description="Disordered" evidence="18">
    <location>
        <begin position="953"/>
        <end position="1032"/>
    </location>
</feature>
<dbReference type="InterPro" id="IPR035683">
    <property type="entry name" value="SMO_7TM"/>
</dbReference>
<gene>
    <name evidence="23" type="ORF">PHAECO_LOCUS12003</name>
</gene>
<feature type="region of interest" description="Disordered" evidence="18">
    <location>
        <begin position="834"/>
        <end position="892"/>
    </location>
</feature>
<feature type="signal peptide" evidence="20">
    <location>
        <begin position="1"/>
        <end position="16"/>
    </location>
</feature>
<dbReference type="Gene3D" id="1.10.2000.10">
    <property type="entry name" value="Frizzled cysteine-rich domain"/>
    <property type="match status" value="1"/>
</dbReference>
<dbReference type="InterPro" id="IPR017981">
    <property type="entry name" value="GPCR_2-like_7TM"/>
</dbReference>
<dbReference type="GO" id="GO:0071679">
    <property type="term" value="P:commissural neuron axon guidance"/>
    <property type="evidence" value="ECO:0007669"/>
    <property type="project" value="TreeGrafter"/>
</dbReference>
<dbReference type="GO" id="GO:0009888">
    <property type="term" value="P:tissue development"/>
    <property type="evidence" value="ECO:0007669"/>
    <property type="project" value="UniProtKB-ARBA"/>
</dbReference>
<evidence type="ECO:0000256" key="8">
    <source>
        <dbReference type="ARBA" id="ARBA00022989"/>
    </source>
</evidence>
<keyword evidence="13" id="KW-0325">Glycoprotein</keyword>
<feature type="transmembrane region" description="Helical" evidence="19">
    <location>
        <begin position="366"/>
        <end position="385"/>
    </location>
</feature>
<keyword evidence="12" id="KW-0675">Receptor</keyword>
<dbReference type="InterPro" id="IPR015526">
    <property type="entry name" value="Frizzled/SFRP"/>
</dbReference>
<keyword evidence="14" id="KW-0807">Transducer</keyword>
<feature type="compositionally biased region" description="Basic and acidic residues" evidence="18">
    <location>
        <begin position="1012"/>
        <end position="1032"/>
    </location>
</feature>
<dbReference type="CDD" id="cd07451">
    <property type="entry name" value="CRD_SMO"/>
    <property type="match status" value="1"/>
</dbReference>
<evidence type="ECO:0000256" key="14">
    <source>
        <dbReference type="ARBA" id="ARBA00023224"/>
    </source>
</evidence>
<feature type="transmembrane region" description="Helical" evidence="19">
    <location>
        <begin position="322"/>
        <end position="346"/>
    </location>
</feature>
<feature type="compositionally biased region" description="Polar residues" evidence="18">
    <location>
        <begin position="741"/>
        <end position="755"/>
    </location>
</feature>
<keyword evidence="7 20" id="KW-0732">Signal</keyword>
<dbReference type="OrthoDB" id="10064659at2759"/>
<evidence type="ECO:0000256" key="5">
    <source>
        <dbReference type="ARBA" id="ARBA00022475"/>
    </source>
</evidence>
<evidence type="ECO:0000256" key="17">
    <source>
        <dbReference type="PROSITE-ProRule" id="PRU00090"/>
    </source>
</evidence>
<sequence>MKTGLILAIHLQLTLCGVIVKRYSDSIPEYNHVSRTEVTPYIRHREQDQPKDINTRYIDQLFDKNLRYCQRPATCQPLNHTTCMGAKLPYHSTTLNLTDLTSQEKVQEKLQLYNYLRFIPKCWAVIQPFLCALYMPKCEKNMVDLPSREMCKITLEPCKILYNSSVFPEFLNCEDERLFPTRCKNDIQEVKFNTTGFCMDPLVKTDKPEWWFPDVEGCGLKCKDSLYTETEHDQIHKFIAVCASICLILNTITVMTFIIDWKTSNKYPASAIFYVNVCFCISYGGWLIQFLGNDTREDIVCKKEGTLRKSEPSATENLSCPVVFFMVYYFMIAGLVWFVIFSYAWYMSSLQALGKIQERVDRKQAYFHLAAWSLPLIFTIITMAISEIDGDYVTGICFVGFVNMAARTGLLLFPVVAAILVSGYIIVRGLILLVKVKIESREIISEHSSRKIRMNIVRMGVFTLFMLIFCIITFGYHHYLFENSDLWKMSLGNYILCKLTSFSSDYTHCKHTSRPSVAKLQLQLIAVFGSGVAMASWVWCGAMLHSWGRYFRRKFHCEVEEPMKLKKHKIIAQAFAQRKKFNEGGKISISENHTDPVGLKFELNSAASNELSMSWAANLPRLVNRRGAVPNEVVYSVSSKDHSMDSEVSVSLRHVSIESRRNSGDSQVSVQIAELKATRKINSRRHRSRHKATRHKSSRHFRSHSRNLSHTSRRLSKTESRQGSTTSIDSHLQLINALTNRSNSHSFQPNLNRRTANAGLDGQNLTDFLTSGKLVIPYSRNNYRSESEDENVSVTISESTFNMKLSNHTNNLDLNDELVMKSLCQGVHIEELSSSTESEASVLPKKDLGTEKRSRSGRESHSSKKSKRSRLSRKKYSSNSESCNNKSDSSSCNEINQLVQSSLNSANSAGYEKNRGSRQSKTSIDVAVQANAHDIVSQTAAYDLELKTLKKTEEDKHKTKQTKTRENNRYRKASKQYESEASRKLRKSKEKYRSYGSSEERKSLNGDSEEEILVKDKSKMNIKKSREAATGT</sequence>
<feature type="transmembrane region" description="Helical" evidence="19">
    <location>
        <begin position="522"/>
        <end position="544"/>
    </location>
</feature>
<evidence type="ECO:0000256" key="20">
    <source>
        <dbReference type="SAM" id="SignalP"/>
    </source>
</evidence>